<dbReference type="RefSeq" id="WP_000902577.1">
    <property type="nucleotide sequence ID" value="NC_017740.1"/>
</dbReference>
<dbReference type="KEGG" id="hhq:HPSH169_06100"/>
<feature type="domain" description="Nudix hydrolase" evidence="4">
    <location>
        <begin position="5"/>
        <end position="147"/>
    </location>
</feature>
<dbReference type="InterPro" id="IPR022927">
    <property type="entry name" value="RppH"/>
</dbReference>
<sequence>MLHKKYRPNVAAIIMSPDYPNTCEIFIAERIDIEGAWQFPQGGIDEGETPLEALHRELLEEIGTNEIEILAQYPRWIAYDFPSNMEHKFYSFDGQKQRYFLVRLKHANNIDLNKHTPEFRAYQFIHLKDLLKKIVPFKRQVYRQVIAYFRREGYLGC</sequence>
<evidence type="ECO:0000256" key="1">
    <source>
        <dbReference type="ARBA" id="ARBA00001936"/>
    </source>
</evidence>
<evidence type="ECO:0000313" key="5">
    <source>
        <dbReference type="EMBL" id="AFH99882.1"/>
    </source>
</evidence>
<evidence type="ECO:0000256" key="3">
    <source>
        <dbReference type="HAMAP-Rule" id="MF_00298"/>
    </source>
</evidence>
<protein>
    <recommendedName>
        <fullName evidence="3">RNA pyrophosphohydrolase</fullName>
        <ecNumber evidence="3">3.6.1.-</ecNumber>
    </recommendedName>
    <alternativeName>
        <fullName evidence="3">(Di)nucleoside polyphosphate hydrolase</fullName>
    </alternativeName>
</protein>
<dbReference type="InterPro" id="IPR000086">
    <property type="entry name" value="NUDIX_hydrolase_dom"/>
</dbReference>
<dbReference type="FunFam" id="3.90.79.10:FF:000084">
    <property type="entry name" value="RNA pyrophosphohydrolase"/>
    <property type="match status" value="1"/>
</dbReference>
<comment type="similarity">
    <text evidence="3">Belongs to the Nudix hydrolase family. RppH subfamily.</text>
</comment>
<dbReference type="AlphaFoldDB" id="A0A0E0WC54"/>
<accession>A0A0E0WC54</accession>
<feature type="short sequence motif" description="Nudix box" evidence="3">
    <location>
        <begin position="42"/>
        <end position="63"/>
    </location>
</feature>
<dbReference type="PROSITE" id="PS51462">
    <property type="entry name" value="NUDIX"/>
    <property type="match status" value="1"/>
</dbReference>
<dbReference type="PANTHER" id="PTHR23114">
    <property type="entry name" value="M7GPPPN-MRNA HYDROLASE"/>
    <property type="match status" value="1"/>
</dbReference>
<dbReference type="InterPro" id="IPR015797">
    <property type="entry name" value="NUDIX_hydrolase-like_dom_sf"/>
</dbReference>
<dbReference type="NCBIfam" id="NF001936">
    <property type="entry name" value="PRK00714.1-3"/>
    <property type="match status" value="1"/>
</dbReference>
<dbReference type="GO" id="GO:0034353">
    <property type="term" value="F:mRNA 5'-diphosphatase activity"/>
    <property type="evidence" value="ECO:0007669"/>
    <property type="project" value="TreeGrafter"/>
</dbReference>
<dbReference type="Gene3D" id="3.90.79.10">
    <property type="entry name" value="Nucleoside Triphosphate Pyrophosphohydrolase"/>
    <property type="match status" value="1"/>
</dbReference>
<dbReference type="InterPro" id="IPR020476">
    <property type="entry name" value="Nudix_hydrolase"/>
</dbReference>
<dbReference type="EMBL" id="CP003473">
    <property type="protein sequence ID" value="AFH99882.1"/>
    <property type="molecule type" value="Genomic_DNA"/>
</dbReference>
<dbReference type="EC" id="3.6.1.-" evidence="3"/>
<dbReference type="PRINTS" id="PR00502">
    <property type="entry name" value="NUDIXFAMILY"/>
</dbReference>
<evidence type="ECO:0000313" key="6">
    <source>
        <dbReference type="Proteomes" id="UP000005007"/>
    </source>
</evidence>
<dbReference type="CDD" id="cd03671">
    <property type="entry name" value="NUDIX_Ap4A_hydrolase_plant_like"/>
    <property type="match status" value="1"/>
</dbReference>
<dbReference type="GO" id="GO:0006402">
    <property type="term" value="P:mRNA catabolic process"/>
    <property type="evidence" value="ECO:0007669"/>
    <property type="project" value="TreeGrafter"/>
</dbReference>
<name>A0A0E0WC54_HELPX</name>
<dbReference type="HOGENOM" id="CLU_087195_3_0_7"/>
<dbReference type="SUPFAM" id="SSF55811">
    <property type="entry name" value="Nudix"/>
    <property type="match status" value="1"/>
</dbReference>
<dbReference type="NCBIfam" id="NF001938">
    <property type="entry name" value="PRK00714.1-5"/>
    <property type="match status" value="1"/>
</dbReference>
<evidence type="ECO:0000259" key="4">
    <source>
        <dbReference type="PROSITE" id="PS51462"/>
    </source>
</evidence>
<keyword evidence="2 3" id="KW-0378">Hydrolase</keyword>
<gene>
    <name evidence="3" type="primary">rppH</name>
    <name evidence="3" type="synonym">nudH</name>
    <name evidence="5" type="ORF">HPSH169_06100</name>
</gene>
<dbReference type="HAMAP" id="MF_00298">
    <property type="entry name" value="Nudix_RppH"/>
    <property type="match status" value="1"/>
</dbReference>
<organism evidence="5 6">
    <name type="scientific">Helicobacter pylori Shi169</name>
    <dbReference type="NCBI Taxonomy" id="1163741"/>
    <lineage>
        <taxon>Bacteria</taxon>
        <taxon>Pseudomonadati</taxon>
        <taxon>Campylobacterota</taxon>
        <taxon>Epsilonproteobacteria</taxon>
        <taxon>Campylobacterales</taxon>
        <taxon>Helicobacteraceae</taxon>
        <taxon>Helicobacter</taxon>
    </lineage>
</organism>
<dbReference type="GO" id="GO:0005737">
    <property type="term" value="C:cytoplasm"/>
    <property type="evidence" value="ECO:0007669"/>
    <property type="project" value="TreeGrafter"/>
</dbReference>
<evidence type="ECO:0000256" key="2">
    <source>
        <dbReference type="ARBA" id="ARBA00022801"/>
    </source>
</evidence>
<dbReference type="Pfam" id="PF00293">
    <property type="entry name" value="NUDIX"/>
    <property type="match status" value="1"/>
</dbReference>
<dbReference type="PROSITE" id="PS00893">
    <property type="entry name" value="NUDIX_BOX"/>
    <property type="match status" value="1"/>
</dbReference>
<dbReference type="Proteomes" id="UP000005007">
    <property type="component" value="Chromosome"/>
</dbReference>
<dbReference type="PANTHER" id="PTHR23114:SF17">
    <property type="entry name" value="M7GPPPN-MRNA HYDROLASE"/>
    <property type="match status" value="1"/>
</dbReference>
<dbReference type="PATRIC" id="fig|1163741.3.peg.1228"/>
<reference evidence="5 6" key="1">
    <citation type="submission" date="2012-04" db="EMBL/GenBank/DDBJ databases">
        <authorList>
            <person name="Kersulyte D."/>
            <person name="Cabrera L."/>
            <person name="Pacheco R."/>
            <person name="Herrera P."/>
            <person name="Rodriguez C."/>
            <person name="Gilman R.H."/>
            <person name="Berg D.E."/>
        </authorList>
    </citation>
    <scope>NUCLEOTIDE SEQUENCE [LARGE SCALE GENOMIC DNA]</scope>
    <source>
        <strain evidence="5 6">Shi169</strain>
    </source>
</reference>
<dbReference type="SMR" id="A0A0E0WC54"/>
<comment type="cofactor">
    <cofactor evidence="1">
        <name>Mn(2+)</name>
        <dbReference type="ChEBI" id="CHEBI:29035"/>
    </cofactor>
</comment>
<dbReference type="InterPro" id="IPR020084">
    <property type="entry name" value="NUDIX_hydrolase_CS"/>
</dbReference>
<proteinExistence type="inferred from homology"/>
<comment type="cofactor">
    <cofactor evidence="3">
        <name>a divalent metal cation</name>
        <dbReference type="ChEBI" id="CHEBI:60240"/>
    </cofactor>
</comment>
<comment type="function">
    <text evidence="3">Accelerates the degradation of transcripts by removing pyrophosphate from the 5'-end of triphosphorylated RNA, leading to a more labile monophosphorylated state that can stimulate subsequent ribonuclease cleavage.</text>
</comment>